<name>A0A316DWT8_9BACL</name>
<dbReference type="EMBL" id="QGGL01000005">
    <property type="protein sequence ID" value="PWK14304.1"/>
    <property type="molecule type" value="Genomic_DNA"/>
</dbReference>
<feature type="domain" description="N-acetyltransferase" evidence="2">
    <location>
        <begin position="47"/>
        <end position="192"/>
    </location>
</feature>
<evidence type="ECO:0000313" key="4">
    <source>
        <dbReference type="Proteomes" id="UP000245634"/>
    </source>
</evidence>
<evidence type="ECO:0000313" key="3">
    <source>
        <dbReference type="EMBL" id="PWK14304.1"/>
    </source>
</evidence>
<dbReference type="AlphaFoldDB" id="A0A316DWT8"/>
<organism evidence="3 4">
    <name type="scientific">Tumebacillus permanentifrigoris</name>
    <dbReference type="NCBI Taxonomy" id="378543"/>
    <lineage>
        <taxon>Bacteria</taxon>
        <taxon>Bacillati</taxon>
        <taxon>Bacillota</taxon>
        <taxon>Bacilli</taxon>
        <taxon>Bacillales</taxon>
        <taxon>Alicyclobacillaceae</taxon>
        <taxon>Tumebacillus</taxon>
    </lineage>
</organism>
<dbReference type="RefSeq" id="WP_109687694.1">
    <property type="nucleotide sequence ID" value="NZ_QGGL01000005.1"/>
</dbReference>
<dbReference type="InterPro" id="IPR016181">
    <property type="entry name" value="Acyl_CoA_acyltransferase"/>
</dbReference>
<dbReference type="InterPro" id="IPR000182">
    <property type="entry name" value="GNAT_dom"/>
</dbReference>
<reference evidence="3 4" key="1">
    <citation type="submission" date="2018-05" db="EMBL/GenBank/DDBJ databases">
        <title>Genomic Encyclopedia of Type Strains, Phase IV (KMG-IV): sequencing the most valuable type-strain genomes for metagenomic binning, comparative biology and taxonomic classification.</title>
        <authorList>
            <person name="Goeker M."/>
        </authorList>
    </citation>
    <scope>NUCLEOTIDE SEQUENCE [LARGE SCALE GENOMIC DNA]</scope>
    <source>
        <strain evidence="3 4">DSM 18773</strain>
    </source>
</reference>
<feature type="region of interest" description="Disordered" evidence="1">
    <location>
        <begin position="1"/>
        <end position="43"/>
    </location>
</feature>
<feature type="compositionally biased region" description="Low complexity" evidence="1">
    <location>
        <begin position="15"/>
        <end position="27"/>
    </location>
</feature>
<dbReference type="SUPFAM" id="SSF55729">
    <property type="entry name" value="Acyl-CoA N-acyltransferases (Nat)"/>
    <property type="match status" value="1"/>
</dbReference>
<evidence type="ECO:0000259" key="2">
    <source>
        <dbReference type="PROSITE" id="PS51186"/>
    </source>
</evidence>
<dbReference type="OrthoDB" id="2375763at2"/>
<dbReference type="CDD" id="cd04301">
    <property type="entry name" value="NAT_SF"/>
    <property type="match status" value="1"/>
</dbReference>
<protein>
    <submittedName>
        <fullName evidence="3">Acetyltransferase (GNAT) family protein</fullName>
    </submittedName>
</protein>
<dbReference type="Pfam" id="PF00583">
    <property type="entry name" value="Acetyltransf_1"/>
    <property type="match status" value="1"/>
</dbReference>
<accession>A0A316DWT8</accession>
<evidence type="ECO:0000256" key="1">
    <source>
        <dbReference type="SAM" id="MobiDB-lite"/>
    </source>
</evidence>
<dbReference type="Gene3D" id="3.40.630.30">
    <property type="match status" value="1"/>
</dbReference>
<dbReference type="GO" id="GO:0016747">
    <property type="term" value="F:acyltransferase activity, transferring groups other than amino-acyl groups"/>
    <property type="evidence" value="ECO:0007669"/>
    <property type="project" value="InterPro"/>
</dbReference>
<dbReference type="Proteomes" id="UP000245634">
    <property type="component" value="Unassembled WGS sequence"/>
</dbReference>
<proteinExistence type="predicted"/>
<dbReference type="PROSITE" id="PS51186">
    <property type="entry name" value="GNAT"/>
    <property type="match status" value="1"/>
</dbReference>
<gene>
    <name evidence="3" type="ORF">C7459_10558</name>
</gene>
<comment type="caution">
    <text evidence="3">The sequence shown here is derived from an EMBL/GenBank/DDBJ whole genome shotgun (WGS) entry which is preliminary data.</text>
</comment>
<keyword evidence="4" id="KW-1185">Reference proteome</keyword>
<sequence>MASNPRKTAKKTATTKRSTITKSTRSTKTPKRTSNIPHEKKSAGANVSLRMLTEADDAFLLQSTRQTMKEVFEKSVGVELTDKLILEQIKSSGVTLIIEQGCVPIGYTCYTLYKPKRMYWGALVLLPTAQGHGIGSRICDNLYEHARQLGCEAIDGHVQVHNEVAVKFWKSQGFEVVGGPTAGSYEIEKKLR</sequence>
<keyword evidence="3" id="KW-0808">Transferase</keyword>